<comment type="pathway">
    <text evidence="2 8">Protein modification; protein ubiquitination.</text>
</comment>
<reference evidence="10 11" key="1">
    <citation type="submission" date="2008-02" db="EMBL/GenBank/DDBJ databases">
        <title>A 6x draft sequence assembly of the Pongo pygmaeus abelii genome.</title>
        <authorList>
            <person name="Wilson R.K."/>
            <person name="Mardis E."/>
        </authorList>
    </citation>
    <scope>NUCLEOTIDE SEQUENCE [LARGE SCALE GENOMIC DNA]</scope>
</reference>
<sequence length="219" mass="24373">MSFVLSRMAACGGTCKNKVTVSKPVWDFLSKETPARLARLREEHRVSILIDGETSDICEGCITRAQQKRPCPMCGRFYGQLVGNQPQNGRMLVSKDATLLLPSYEKYGTIVIQYVFPPGVQGAEHPNPGVRYPGTTRVAYLPDCPEGNKVLTLFRKAFDQRLTFTIGTSMTTGRPNVITWNDIHHKTSCTGGPQLFGYPDPTYLTRVQEELRAKGITDD</sequence>
<reference evidence="10" key="2">
    <citation type="submission" date="2012-02" db="UniProtKB">
        <authorList>
            <consortium name="Ensembl"/>
        </authorList>
    </citation>
    <scope>IDENTIFICATION</scope>
</reference>
<comment type="catalytic activity">
    <reaction evidence="1 8">
        <text>S-ubiquitinyl-[E2 ubiquitin-conjugating enzyme]-L-cysteine + [acceptor protein]-L-lysine = [E2 ubiquitin-conjugating enzyme]-L-cysteine + N(6)-ubiquitinyl-[acceptor protein]-L-lysine.</text>
        <dbReference type="EC" id="2.3.2.27"/>
    </reaction>
</comment>
<keyword evidence="4 8" id="KW-0808">Transferase</keyword>
<dbReference type="GO" id="GO:0005737">
    <property type="term" value="C:cytoplasm"/>
    <property type="evidence" value="ECO:0007669"/>
    <property type="project" value="UniProtKB-SubCell"/>
</dbReference>
<evidence type="ECO:0000256" key="8">
    <source>
        <dbReference type="RuleBase" id="RU367105"/>
    </source>
</evidence>
<dbReference type="Pfam" id="PF18102">
    <property type="entry name" value="DTC"/>
    <property type="match status" value="1"/>
</dbReference>
<dbReference type="HOGENOM" id="CLU_030422_2_0_1"/>
<dbReference type="GO" id="GO:0016567">
    <property type="term" value="P:protein ubiquitination"/>
    <property type="evidence" value="ECO:0007669"/>
    <property type="project" value="UniProtKB-UniRule"/>
</dbReference>
<dbReference type="EC" id="2.3.2.27" evidence="8"/>
<dbReference type="GO" id="GO:0007219">
    <property type="term" value="P:Notch signaling pathway"/>
    <property type="evidence" value="ECO:0007669"/>
    <property type="project" value="InterPro"/>
</dbReference>
<keyword evidence="5 8" id="KW-0479">Metal-binding</keyword>
<protein>
    <recommendedName>
        <fullName evidence="8">E3 ubiquitin-protein ligase</fullName>
        <ecNumber evidence="8">2.3.2.27</ecNumber>
    </recommendedName>
</protein>
<evidence type="ECO:0000313" key="10">
    <source>
        <dbReference type="Ensembl" id="ENSPPYP00000005350"/>
    </source>
</evidence>
<keyword evidence="6 8" id="KW-0863">Zinc-finger</keyword>
<dbReference type="GeneTree" id="ENSGT00940000161404"/>
<dbReference type="InterPro" id="IPR039398">
    <property type="entry name" value="Deltex_fam"/>
</dbReference>
<evidence type="ECO:0000256" key="5">
    <source>
        <dbReference type="ARBA" id="ARBA00022723"/>
    </source>
</evidence>
<evidence type="ECO:0000256" key="4">
    <source>
        <dbReference type="ARBA" id="ARBA00022679"/>
    </source>
</evidence>
<comment type="similarity">
    <text evidence="3 8">Belongs to the Deltex family.</text>
</comment>
<accession>H2NHU1</accession>
<dbReference type="GO" id="GO:0061630">
    <property type="term" value="F:ubiquitin protein ligase activity"/>
    <property type="evidence" value="ECO:0007669"/>
    <property type="project" value="UniProtKB-UniRule"/>
</dbReference>
<dbReference type="InterPro" id="IPR039399">
    <property type="entry name" value="Deltex_C_sf"/>
</dbReference>
<name>H2NHU1_PONAB</name>
<evidence type="ECO:0000256" key="2">
    <source>
        <dbReference type="ARBA" id="ARBA00004906"/>
    </source>
</evidence>
<dbReference type="InterPro" id="IPR039396">
    <property type="entry name" value="Deltex_C"/>
</dbReference>
<keyword evidence="7 8" id="KW-0862">Zinc</keyword>
<evidence type="ECO:0000256" key="1">
    <source>
        <dbReference type="ARBA" id="ARBA00000900"/>
    </source>
</evidence>
<proteinExistence type="inferred from homology"/>
<dbReference type="UniPathway" id="UPA00143"/>
<evidence type="ECO:0000256" key="3">
    <source>
        <dbReference type="ARBA" id="ARBA00009413"/>
    </source>
</evidence>
<keyword evidence="11" id="KW-1185">Reference proteome</keyword>
<comment type="subcellular location">
    <subcellularLocation>
        <location evidence="8">Cytoplasm</location>
    </subcellularLocation>
</comment>
<evidence type="ECO:0000259" key="9">
    <source>
        <dbReference type="Pfam" id="PF18102"/>
    </source>
</evidence>
<organism evidence="10 11">
    <name type="scientific">Pongo abelii</name>
    <name type="common">Sumatran orangutan</name>
    <name type="synonym">Pongo pygmaeus abelii</name>
    <dbReference type="NCBI Taxonomy" id="9601"/>
    <lineage>
        <taxon>Eukaryota</taxon>
        <taxon>Metazoa</taxon>
        <taxon>Chordata</taxon>
        <taxon>Craniata</taxon>
        <taxon>Vertebrata</taxon>
        <taxon>Euteleostomi</taxon>
        <taxon>Mammalia</taxon>
        <taxon>Eutheria</taxon>
        <taxon>Euarchontoglires</taxon>
        <taxon>Primates</taxon>
        <taxon>Haplorrhini</taxon>
        <taxon>Catarrhini</taxon>
        <taxon>Hominidae</taxon>
        <taxon>Pongo</taxon>
    </lineage>
</organism>
<dbReference type="Gene3D" id="3.30.390.130">
    <property type="match status" value="1"/>
</dbReference>
<dbReference type="FunFam" id="3.30.390.130:FF:000001">
    <property type="entry name" value="Probable E3 ubiquitin-protein ligase DTX3"/>
    <property type="match status" value="1"/>
</dbReference>
<feature type="domain" description="Deltex C-terminal" evidence="9">
    <location>
        <begin position="83"/>
        <end position="216"/>
    </location>
</feature>
<keyword evidence="8" id="KW-0963">Cytoplasm</keyword>
<dbReference type="PANTHER" id="PTHR12622">
    <property type="entry name" value="DELTEX-RELATED"/>
    <property type="match status" value="1"/>
</dbReference>
<dbReference type="InParanoid" id="H2NHU1"/>
<evidence type="ECO:0000256" key="6">
    <source>
        <dbReference type="ARBA" id="ARBA00022771"/>
    </source>
</evidence>
<evidence type="ECO:0000256" key="7">
    <source>
        <dbReference type="ARBA" id="ARBA00022833"/>
    </source>
</evidence>
<dbReference type="AlphaFoldDB" id="H2NHU1"/>
<dbReference type="GO" id="GO:0008270">
    <property type="term" value="F:zinc ion binding"/>
    <property type="evidence" value="ECO:0007669"/>
    <property type="project" value="UniProtKB-KW"/>
</dbReference>
<dbReference type="Ensembl" id="ENSPPYT00000005559">
    <property type="protein sequence ID" value="ENSPPYP00000005350"/>
    <property type="gene ID" value="ENSPPYG00000004697"/>
</dbReference>
<dbReference type="Proteomes" id="UP000001595">
    <property type="component" value="Chromosome 12"/>
</dbReference>
<dbReference type="CDD" id="cd09633">
    <property type="entry name" value="Deltex_C"/>
    <property type="match status" value="1"/>
</dbReference>
<evidence type="ECO:0000313" key="11">
    <source>
        <dbReference type="Proteomes" id="UP000001595"/>
    </source>
</evidence>